<reference evidence="3" key="1">
    <citation type="submission" date="2007-07" db="EMBL/GenBank/DDBJ databases">
        <title>PCAP assembly of the Caenorhabditis remanei genome.</title>
        <authorList>
            <consortium name="The Caenorhabditis remanei Sequencing Consortium"/>
            <person name="Wilson R.K."/>
        </authorList>
    </citation>
    <scope>NUCLEOTIDE SEQUENCE [LARGE SCALE GENOMIC DNA]</scope>
    <source>
        <strain evidence="3">PB4641</strain>
    </source>
</reference>
<dbReference type="RefSeq" id="XP_003113066.2">
    <property type="nucleotide sequence ID" value="XM_003113018.2"/>
</dbReference>
<evidence type="ECO:0000313" key="4">
    <source>
        <dbReference type="Proteomes" id="UP000008281"/>
    </source>
</evidence>
<dbReference type="Proteomes" id="UP000008281">
    <property type="component" value="Unassembled WGS sequence"/>
</dbReference>
<dbReference type="eggNOG" id="ENOG502STGJ">
    <property type="taxonomic scope" value="Eukaryota"/>
</dbReference>
<dbReference type="PANTHER" id="PTHR13371:SF0">
    <property type="entry name" value="CENTROSOMAL PROTEIN OF 104 KDA"/>
    <property type="match status" value="1"/>
</dbReference>
<dbReference type="InterPro" id="IPR052607">
    <property type="entry name" value="CEP104-like"/>
</dbReference>
<dbReference type="AlphaFoldDB" id="E3LSI7"/>
<dbReference type="OMA" id="CKYCMKL"/>
<evidence type="ECO:0000259" key="2">
    <source>
        <dbReference type="Pfam" id="PF21039"/>
    </source>
</evidence>
<name>E3LSI7_CAERE</name>
<dbReference type="EMBL" id="DS268414">
    <property type="protein sequence ID" value="EFP09320.1"/>
    <property type="molecule type" value="Genomic_DNA"/>
</dbReference>
<feature type="compositionally biased region" description="Basic and acidic residues" evidence="1">
    <location>
        <begin position="525"/>
        <end position="543"/>
    </location>
</feature>
<organism evidence="4">
    <name type="scientific">Caenorhabditis remanei</name>
    <name type="common">Caenorhabditis vulgaris</name>
    <dbReference type="NCBI Taxonomy" id="31234"/>
    <lineage>
        <taxon>Eukaryota</taxon>
        <taxon>Metazoa</taxon>
        <taxon>Ecdysozoa</taxon>
        <taxon>Nematoda</taxon>
        <taxon>Chromadorea</taxon>
        <taxon>Rhabditida</taxon>
        <taxon>Rhabditina</taxon>
        <taxon>Rhabditomorpha</taxon>
        <taxon>Rhabditoidea</taxon>
        <taxon>Rhabditidae</taxon>
        <taxon>Peloderinae</taxon>
        <taxon>Caenorhabditis</taxon>
    </lineage>
</organism>
<dbReference type="GO" id="GO:0005929">
    <property type="term" value="C:cilium"/>
    <property type="evidence" value="ECO:0007669"/>
    <property type="project" value="TreeGrafter"/>
</dbReference>
<dbReference type="GeneID" id="9814961"/>
<feature type="compositionally biased region" description="Basic and acidic residues" evidence="1">
    <location>
        <begin position="555"/>
        <end position="570"/>
    </location>
</feature>
<proteinExistence type="predicted"/>
<gene>
    <name evidence="3" type="ORF">CRE_25325</name>
</gene>
<keyword evidence="4" id="KW-1185">Reference proteome</keyword>
<dbReference type="HOGENOM" id="CLU_541041_0_0_1"/>
<dbReference type="KEGG" id="crq:GCK72_009404"/>
<feature type="region of interest" description="Disordered" evidence="1">
    <location>
        <begin position="284"/>
        <end position="369"/>
    </location>
</feature>
<feature type="compositionally biased region" description="Basic and acidic residues" evidence="1">
    <location>
        <begin position="347"/>
        <end position="360"/>
    </location>
</feature>
<dbReference type="PANTHER" id="PTHR13371">
    <property type="entry name" value="GLYCINE-, GLUTAMATE-, THIENYLCYCLOHEXYLPIPERIDINE-BINDING PROTEIN"/>
    <property type="match status" value="1"/>
</dbReference>
<evidence type="ECO:0000313" key="3">
    <source>
        <dbReference type="EMBL" id="EFP09320.1"/>
    </source>
</evidence>
<feature type="region of interest" description="Disordered" evidence="1">
    <location>
        <begin position="523"/>
        <end position="572"/>
    </location>
</feature>
<dbReference type="OrthoDB" id="66599at2759"/>
<dbReference type="InParanoid" id="E3LSI7"/>
<evidence type="ECO:0000256" key="1">
    <source>
        <dbReference type="SAM" id="MobiDB-lite"/>
    </source>
</evidence>
<dbReference type="Pfam" id="PF21039">
    <property type="entry name" value="CEP104_ZnF"/>
    <property type="match status" value="1"/>
</dbReference>
<feature type="compositionally biased region" description="Low complexity" evidence="1">
    <location>
        <begin position="337"/>
        <end position="346"/>
    </location>
</feature>
<feature type="domain" description="Centrosomal protein CEP104 Zn finger" evidence="2">
    <location>
        <begin position="406"/>
        <end position="518"/>
    </location>
</feature>
<accession>E3LSI7</accession>
<dbReference type="FunCoup" id="E3LSI7">
    <property type="interactions" value="1744"/>
</dbReference>
<dbReference type="STRING" id="31234.E3LSI7"/>
<dbReference type="InterPro" id="IPR048738">
    <property type="entry name" value="CEP104_Znf"/>
</dbReference>
<dbReference type="CTD" id="9814961"/>
<protein>
    <recommendedName>
        <fullName evidence="2">Centrosomal protein CEP104 Zn finger domain-containing protein</fullName>
    </recommendedName>
</protein>
<sequence length="621" mass="71425">MKLTDSKNTNKVAEDSEFLDNTFMFNYWSSCVLEYPIRMNFPVFGTFSSHISYMFLFCQNPLKTIYNSFSSSMATSQKQESKEKRTQLFISRNLLSTSPNNYYFLFLFLSFFEMSSSRNFDLEYDDYKERRNAAGIGSRASSRNGRFKPIDVEKEKAKKEIGDYGLPKNEYQMQGYDERNSDVGSDPLASVRTLRNNLRVMSLEHRDKDEPVKAHLCQSACDDLSKAEKQLVDLSHKRSDAVVRGDTNQVERIAKDMERVKSDAIRNAYSDLMMEDGAMKAFGVNSKWTPDKNPMPPDDWKPMTPMKPRKRAETPTGRKRSESRQSVRGGNNDNGDMRMTSRASTRSAERRVIPQEETRKPKATRKNQRLSTIGHVPESIPVDSPLASGSTVQDDPYKIPTYVGRCPHCQVTESGLGKPGGMEKHYAKSCKVMTSCKYCMKLTMVSQLTDHLIYRCEFLQDTMESCNDCGLAIEKEDQRRGTSHPMCRGRRPPSGAQWCPLCTIAVEDNRENWREHLLGNCYNNPRRDGPEKDPWEMKEEQENILRGAKEKKRREKEEEEQRIKDAELKKQQQQVVVNNTGYPGRMIDADKLVVALQEIQERKKAEKKKKLKDIEKETAAT</sequence>